<feature type="domain" description="tRNA/rRNA methyltransferase SpoU type" evidence="3">
    <location>
        <begin position="32"/>
        <end position="174"/>
    </location>
</feature>
<dbReference type="CDD" id="cd18097">
    <property type="entry name" value="SpoU-like"/>
    <property type="match status" value="1"/>
</dbReference>
<dbReference type="InterPro" id="IPR029028">
    <property type="entry name" value="Alpha/beta_knot_MTases"/>
</dbReference>
<dbReference type="RefSeq" id="WP_068866816.1">
    <property type="nucleotide sequence ID" value="NZ_VDCI01000002.1"/>
</dbReference>
<protein>
    <submittedName>
        <fullName evidence="4">RNA methyltransferase</fullName>
    </submittedName>
</protein>
<comment type="caution">
    <text evidence="4">The sequence shown here is derived from an EMBL/GenBank/DDBJ whole genome shotgun (WGS) entry which is preliminary data.</text>
</comment>
<evidence type="ECO:0000313" key="4">
    <source>
        <dbReference type="EMBL" id="TNJ37395.1"/>
    </source>
</evidence>
<dbReference type="EMBL" id="VDCI01000002">
    <property type="protein sequence ID" value="TNJ37395.1"/>
    <property type="molecule type" value="Genomic_DNA"/>
</dbReference>
<dbReference type="GO" id="GO:0006396">
    <property type="term" value="P:RNA processing"/>
    <property type="evidence" value="ECO:0007669"/>
    <property type="project" value="InterPro"/>
</dbReference>
<dbReference type="PANTHER" id="PTHR46429">
    <property type="entry name" value="23S RRNA (GUANOSINE-2'-O-)-METHYLTRANSFERASE RLMB"/>
    <property type="match status" value="1"/>
</dbReference>
<keyword evidence="5" id="KW-1185">Reference proteome</keyword>
<proteinExistence type="predicted"/>
<evidence type="ECO:0000256" key="1">
    <source>
        <dbReference type="ARBA" id="ARBA00022603"/>
    </source>
</evidence>
<keyword evidence="1 4" id="KW-0489">Methyltransferase</keyword>
<evidence type="ECO:0000313" key="5">
    <source>
        <dbReference type="Proteomes" id="UP000309544"/>
    </source>
</evidence>
<dbReference type="InterPro" id="IPR004441">
    <property type="entry name" value="rRNA_MeTrfase_TrmH"/>
</dbReference>
<dbReference type="PANTHER" id="PTHR46429:SF1">
    <property type="entry name" value="23S RRNA (GUANOSINE-2'-O-)-METHYLTRANSFERASE RLMB"/>
    <property type="match status" value="1"/>
</dbReference>
<dbReference type="Pfam" id="PF00588">
    <property type="entry name" value="SpoU_methylase"/>
    <property type="match status" value="1"/>
</dbReference>
<sequence length="182" mass="20151">MQEGKNRFRKLSGEEMGRRGVTEYKAAEKHPVTLLLHNIRSMYNVGSMFRTADAAGIGNIVLSGYTATPERVQVKKTALGAEESIDWDYIEDPVEAIESMKKKGITIFGLEIAEGSRPYTSVEKAEFPLCLIMGNEVEGIQQEVLAHCDHVLEIPQYGTKHSMNVAVSAGIALFELVRVLHT</sequence>
<dbReference type="GO" id="GO:0008173">
    <property type="term" value="F:RNA methyltransferase activity"/>
    <property type="evidence" value="ECO:0007669"/>
    <property type="project" value="InterPro"/>
</dbReference>
<keyword evidence="2 4" id="KW-0808">Transferase</keyword>
<dbReference type="InterPro" id="IPR001537">
    <property type="entry name" value="SpoU_MeTrfase"/>
</dbReference>
<dbReference type="GO" id="GO:0005829">
    <property type="term" value="C:cytosol"/>
    <property type="evidence" value="ECO:0007669"/>
    <property type="project" value="TreeGrafter"/>
</dbReference>
<evidence type="ECO:0000259" key="3">
    <source>
        <dbReference type="Pfam" id="PF00588"/>
    </source>
</evidence>
<dbReference type="GO" id="GO:0003723">
    <property type="term" value="F:RNA binding"/>
    <property type="evidence" value="ECO:0007669"/>
    <property type="project" value="InterPro"/>
</dbReference>
<dbReference type="GO" id="GO:0032259">
    <property type="term" value="P:methylation"/>
    <property type="evidence" value="ECO:0007669"/>
    <property type="project" value="UniProtKB-KW"/>
</dbReference>
<gene>
    <name evidence="4" type="ORF">FGF68_04070</name>
</gene>
<dbReference type="Proteomes" id="UP000309544">
    <property type="component" value="Unassembled WGS sequence"/>
</dbReference>
<organism evidence="4 5">
    <name type="scientific">Prosthecochloris vibrioformis</name>
    <name type="common">Chlorobium vibrioforme</name>
    <dbReference type="NCBI Taxonomy" id="1098"/>
    <lineage>
        <taxon>Bacteria</taxon>
        <taxon>Pseudomonadati</taxon>
        <taxon>Chlorobiota</taxon>
        <taxon>Chlorobiia</taxon>
        <taxon>Chlorobiales</taxon>
        <taxon>Chlorobiaceae</taxon>
        <taxon>Prosthecochloris</taxon>
    </lineage>
</organism>
<evidence type="ECO:0000256" key="2">
    <source>
        <dbReference type="ARBA" id="ARBA00022679"/>
    </source>
</evidence>
<name>A0A5C4S261_PROVB</name>
<dbReference type="SUPFAM" id="SSF75217">
    <property type="entry name" value="alpha/beta knot"/>
    <property type="match status" value="1"/>
</dbReference>
<dbReference type="AlphaFoldDB" id="A0A5C4S261"/>
<reference evidence="4 5" key="1">
    <citation type="submission" date="2019-05" db="EMBL/GenBank/DDBJ databases">
        <title>Draft Whole-Genome sequence of the green sulfur bacterium Prosthecochloris vibrioformis DSM 260.</title>
        <authorList>
            <person name="Meyer T.E."/>
            <person name="Kyndt J.A."/>
        </authorList>
    </citation>
    <scope>NUCLEOTIDE SEQUENCE [LARGE SCALE GENOMIC DNA]</scope>
    <source>
        <strain evidence="4 5">DSM 260</strain>
    </source>
</reference>
<dbReference type="Gene3D" id="3.40.1280.10">
    <property type="match status" value="1"/>
</dbReference>
<accession>A0A5C4S261</accession>
<dbReference type="InterPro" id="IPR029026">
    <property type="entry name" value="tRNA_m1G_MTases_N"/>
</dbReference>